<sequence length="303" mass="34058">MSSRRGRRAPSAFRRRLNEWVHTVKWAALRWLYRRDIADVRLKLGAEPFAPILDHYPEVPLKVVRPYLTVGLKRGKRAVALVGHYMAAARLLSDAAVVESHTGGLELFAVITRAGKVTVELGGQGGLYREAEWRLILCLDRRPVTEMGLAIVDRSLLQIEGAGEVLWIGVLKSVSAGAQGLEEARILTNAMEGMRPKTLLLLVAQALARFLNLSGLFAVSNAGHVFATDYSLRRRIPADYDGFWIESGGLRTDPSMFAMPIAKARRELTEYKPNKRARVRRRWRLEDQITDQVKASIQPLLRK</sequence>
<name>A0A090DG35_MESPL</name>
<dbReference type="Pfam" id="PF04393">
    <property type="entry name" value="DUF535"/>
    <property type="match status" value="1"/>
</dbReference>
<reference evidence="2" key="1">
    <citation type="submission" date="2014-08" db="EMBL/GenBank/DDBJ databases">
        <authorList>
            <person name="Moulin L."/>
        </authorList>
    </citation>
    <scope>NUCLEOTIDE SEQUENCE [LARGE SCALE GENOMIC DNA]</scope>
</reference>
<evidence type="ECO:0000313" key="2">
    <source>
        <dbReference type="Proteomes" id="UP000045285"/>
    </source>
</evidence>
<dbReference type="EMBL" id="CCMZ01000008">
    <property type="protein sequence ID" value="CDX14700.1"/>
    <property type="molecule type" value="Genomic_DNA"/>
</dbReference>
<dbReference type="PANTHER" id="PTHR38785">
    <property type="entry name" value="HOMOLOG OF VIRK"/>
    <property type="match status" value="1"/>
</dbReference>
<keyword evidence="2" id="KW-1185">Reference proteome</keyword>
<dbReference type="Proteomes" id="UP000045285">
    <property type="component" value="Unassembled WGS sequence"/>
</dbReference>
<evidence type="ECO:0000313" key="1">
    <source>
        <dbReference type="EMBL" id="CDX14700.1"/>
    </source>
</evidence>
<accession>A0A090DG35</accession>
<organism evidence="1 2">
    <name type="scientific">Mesorhizobium plurifarium</name>
    <dbReference type="NCBI Taxonomy" id="69974"/>
    <lineage>
        <taxon>Bacteria</taxon>
        <taxon>Pseudomonadati</taxon>
        <taxon>Pseudomonadota</taxon>
        <taxon>Alphaproteobacteria</taxon>
        <taxon>Hyphomicrobiales</taxon>
        <taxon>Phyllobacteriaceae</taxon>
        <taxon>Mesorhizobium</taxon>
    </lineage>
</organism>
<dbReference type="AlphaFoldDB" id="A0A090DG35"/>
<gene>
    <name evidence="1" type="ORF">MPL3356_160106</name>
</gene>
<dbReference type="GO" id="GO:0006974">
    <property type="term" value="P:DNA damage response"/>
    <property type="evidence" value="ECO:0007669"/>
    <property type="project" value="TreeGrafter"/>
</dbReference>
<protein>
    <recommendedName>
        <fullName evidence="3">DUF535 domain-containing protein</fullName>
    </recommendedName>
</protein>
<dbReference type="STRING" id="69974.MPLDJ20_240064"/>
<dbReference type="InterPro" id="IPR007488">
    <property type="entry name" value="DUF535"/>
</dbReference>
<evidence type="ECO:0008006" key="3">
    <source>
        <dbReference type="Google" id="ProtNLM"/>
    </source>
</evidence>
<proteinExistence type="predicted"/>
<dbReference type="PANTHER" id="PTHR38785:SF1">
    <property type="entry name" value="HOMOLOG OF VIRK"/>
    <property type="match status" value="1"/>
</dbReference>